<sequence length="7473" mass="820877">MFNDQLIRVLDVVAEIIPDFKPNVAVQVNGGIINYLENQSNRSVLITPNLILSDVDSLFLSRALIRFSITPPDGESEVLMLSNPFPGLALLQINKHQISISGIATLSTYQSLLRNLLYAHNITSGDPTAGARDVEIYVTDDLNSTSIADLVTITLTPINDAPVVDLNGLEPGRDYFVTYRESSGNISILPFNISILDADNVELTEVIITLTNPQNESEFISLSPSSSLLVTQSPHRITISSFSSTPDLFIDTLRTLTYSNSEEEPKDLIRVISVSASDGLLISELSFIYIYISLVNDAPILDLDSSTSSNDYTTTFVENQPAVMISLQPVIIDPDSKYISELRIQYGDIRDLSLISIYPKLNCNDSSPHCSIYFSPFTSLSTVSSLISNITFFDPALEPISTTRVFYLSVFDGFAWSSSAISQVTIQSVNDNLPLFVNTPYDFNIEENMLNLFVFTAEATDVDSQNSIFTLIYSIKNCPEQCPFIINNTTGDVYTSSTIVIDRELISYYLLTLEVTDGLFTSTTSLFVNITDQNDNCPSFLPDTYNYTLPLQTLSGASLITILAIDPDESPNGTSSIRFEILQVFPYLTNVTIFEINPDTGILYLVADEDSLDPFISYMLVIGATGPSCSVTDSDNNASVTINLIQNTMAPTFLQDPIFCIFPEGVILGNCIVVASDDDIGIYGSFIYSLIDNSSTFSITDTSGVVTVRNDAILDFEVRNSYTLTVVAVDNGRPSMTSSAQLIVNVTDENDNIPIFSLTNYTAVVCENTPLNTTILQVEASDRDSGSFGEVQYYITPSHVPFSISPISGIIWLSGTIDFENVNTYSVNVSAVDGGMNRMVVPVNIQILNDNDNEPTFMLPFYQTTLPENATIGTPLLLPSVLATDADTCNIDQCLVGGIIRTELIAACQTSDNNGTLTFSILPSSESNFFSINSETGVITLAMMIDFEKLAVHMITIQASDGIFETSALILINVNDTNDNAPTFLQSNYSSNVLEGTAIGTSVLQVIAQDLDLGGNSAITLILQGVFNSFVIDDDGIIYTNIDIDFEKTKEFDFTVMAIDMGLPHMIGTAEVIISVLDVNDNAPVFSRSLYTASIFENLDKGSLVTIVDAVDLDSGTNAKLSYSIEGDTPFLINSTTGYIFLESSIDYEDVIEYSFLVMVTDQGDTILADFAQVNISILDINDNAISFNQTEINITLIENAPPSNLLQLFATDNDSVQITDMFFSLTNSSSLPFSITSVGTLRNTQPIDFETDSFFSLQVKVYDDGPFQGFSDTTLINVRVMDQNDNSPVFDRSSYETQIEEHSDIATPVITVLATDVDLGVNGIVEYQITGVHPPLGQSAFAIDSILGMITVNSNVDLDRERFSAIILQVTAFNPHFPYQYSRNSTVNVLIILTDINDNPPTFLNTPYLFFISEDFTPINTNTSLIGLVPRLIGRVEAIDQDLGNNSLINFNLINTGYSLFFRLNSTTGEIYTNSVLDRESTIEYTLYVSATDGGVPTLMNMIEVKIDVTDLNDNIPMFPEGIIRIRLSENTSIGMLVYNFSTTDPDIGENSNLSYSLISNTNATIPFIVNSYLGTLYVSSELDRESAASYSFLIQVNDNGVPSFSSTSNVEVEILDENDNAPIIQTNLSTTIRILESAPIGVFVSAVYITDIDLPPNNEYTLYLSSVSNSFNISDNGVIATRLPLDFELNSEHNITVFAQDIHPPFFRTSLNILIMVINENDEMPIIQIDPFNSMFNYFEGHFNLAINPSIDIQDSDLPPLNVIASAYISLQVLDTSYNQEFVPNRETIPYPCLNEDRLLKARGCGIDNVELITTQNDGLVLFNGASLSGYSLSLESTQSQYAEFKDSISLGTEDSGLTISLWIWYQPLTDNLTCTILSKAAPNSGATNTVITLVCVNGDFHFVYNSFDGDKFIVLANVCSLLIDSWHHLAVVIDYNSSNWYFSLLIDGELVSIIPISAIRDQSGRLYLGAAPTPSNFNERQDYFNGFIHFLFFSNRVSPSTIYCSIGCGEALWFSDTDSDLSVLFSYNNGILSISGTSSELEYEELMNSLYYVNTIDEPQVLEQTIVYQVSDGVSNSLPVIVTITLVPLNDYPPDLNLGNADGNFQTIFVEGSNPVSLVDSANFSLTDRDSVAFSYIISVTILNPLQPVSEEILLVTNTSPHISYSYENFILKISGNSPIPEFALILSTVTYQNLAGELTGGSRTIEFLVDDNSERFSQTRYCIISLIPINDIPVISLSVTQISYSEGDPAIILSDEVSIIDNDDDTLSWARVEIRNRLDGENELLIGPSVEVEGIEVTTDFNSITGVLLLSGVAPLIIYENLISQIRYENIGRNSTDGIREVQYFVNDGKNDSNPASIFILYNSINNRPIIDLNGNLPGLNFEISFIEDTHTSILAVSPNLMIIDIDSPTLSWAQVVLKNPLAPVEYLSVSTENSQLISTYDNATYVLTISPYSLSQTSISEFVTVLRTVTYNNPSEEPTPISRTICFTVSDGQLESSASNTSITIIPVNDIPSIDLDTSAPGNNYTTSYTEGGPPIYITSRNVSVIDNDNNRFVSLFIRITSNTTLSSGEEILTSHTNLTVPDPIFIASENVVQYSINFDGILNVNVVLQSLTYSNLLSEPRGTIRILELYVFDGTDFSPSVFTQIQIFLTNAQSPVFLRVFYRFNVSENSIVPTLIGNVSAQDSDSGIDGEIYYALTSSGDFTINEFFISSETGEIYSNISFDRESIDFFSFFVYAFDSGQPQRSSIANVTVIVIDENEFSPTIQPNISLTFFVLEEQLPPISIGVIIATDDDAGENAEIHFLIVGGDGLNLFSISDSGEISTNSTFDREENDDYDLIISISDQGTPPLSSQITISVVILDINDNGPIFMPSLVSVNFPENLPNSYVLTLKATDNDIALNSVVIYQLLGSDQFTIDENTGDIYTGPDGLDRETVAVHNLVGLAIDFGGFNGTQGFTGFVTVMIVVLDENDNPPSFNQSSYSAFVPENSPLNTSVITLQATDLDAGINKIVRYVVSSPENVPFLIDAVSGSITVSGSIDHEFVPQYGLDVIAYDLGNSSLNSSVIVTIDVNDTNDNFPLFSEPNFFAELSENTISSNIITITASDRDSTSNSEISYALLNFQSLFSIHPKLGLIYNIVPLDYEFTCEYILLISATDNGLPQLSSTTTVTISISNLEDVFPQFTTSNFFASASENEPMSVILVLTADDLDGTCPNKSRVRTSDLIYSIISSTGPFSLSLSGELSAAELDRESIDLHFLNVSVSDSVGLTDFASVTVTVLDVNDNTPRFPNDINIFVFNVSEAAPSGFVVATIPVFDVDTIDEGRLVFSLKIPYSSNFTINSTGHIIIEFLDIESGILAISLFEVRDSLNHSISGVVFIFIQDADDNPPELFGIFPIVNFTEGSETLDIFSNLVILDKDINFQYLSSARLLLSSPESFNSTLPDMCICDVGTCHPGCLEYLTIEQSSSNSDVSIVHQLGSKYLTIMGIESIGYYISLLRTVSYVNTINNPIPTPRTITLIVSDVGDHSTQGSISLELIVLNQFPPLLDLDGFDTISRNFETTFIENGNAIAIVGPDISFMDPDRGTTTVSRLRVTIRDPIDQPEEYLFISPMKFPQSISIISSNTSLLLVGPGSHLDFISILLAVKYINIAAEPDLHTRVVTFDFEDGHLNGATVTTLIRISGINDFPPNISPDTFFTQFIEEGISVPIVPSDIKIIDQDSFPPSNVELLIEIVNLFDVGGDIIQFSSEFSLPDGINMVNFSDVKVMFYGNVSLDSFQYILLNLRYSYQLPEFIDLSTRLVILSISDDPNTIGFFTATTDVELIAINDQHPSIQLISPIEVFEDESVGEILLQILFTDGDTHSTSIPHFYLQDTFNQTFSIDNNGLLFISSNLDFETVPYYSLVVSVLDTSIVVNSSISFTQINITVIDVNDNSPVFDPNNYTITIGEDLPINSVVLTLQASDLDTGINSELIFQLLGVSDFSLDSVSGHLSIVTPLNFNRQQIYFLTAIVTNPTGSFLDSASIRIHVLDVNNNPPILSIAPLSLPFIDGQENLNFQLFIFNITDPDPNPTLDSAAISIQSSDEVFDYLSLDSSLTELSVSGSSTKSIQITGTAPTSIYRDLFSNLVYTDTASEPLDNNRSISFILQDSTGPFSSNIVTLSFIPQYINDNIPILNISGSSSPFLTDFIENGNPISVASTNLSISDADIGSSPRIQGATVYISDPLDFNAELSTTEEYLTFSLLSPSIEVNSSLRLRHPQNFNISRYIRLEFSGTASIDIYQGLLRSIRYSNDAEQPNGLGRTIAFYVYDDIFTSEVMTSFVSFVFINDIPIISPDQKFSYSEGQGNLLLWLNLLIRDADDATLRFVSITHSVKSQISLTYNFSLFLINETSTIITLSAHPDSPDISIESYLNVLRSTTYSNNRLTPTDTPIESIELLVTDSQDGVSESHITLICFSDVDTPPVLDLNGPNIPSSNFNATFYENSAPIMVVSDNATLIDLDSIYLSSVLLEISGVSDGEFETLLFSHSELITVTMGRNLSSVSYQLIGNTTLINYLNFLKEIKYENTQNEPTPGTRILSIQAFNKELDMPKMSSNKAYTNIEVINLNDNPPIFSQDKYIGYINETDEIGIQPILQVFGDDMDLFTFTELVFSLSITSPFRINEITGEIFSTLMLDAEFIQEYRFEVFVTDSDPINPLISSAQVDIIVLDENDNQPIFSETSFTVQVSENVPIGYTVRVVNATDADSGNRGEIQYSLASSPGSSLPFQISIQSGVVSTTQVLDREDTSFYNFTIIASDLGSPSLSSLVSILILLTDVNDNFPRFNLPPSADHFTFEVLENASPQSVIGSITASDRDFGANGLLSYQLFSNIFSLHPSTGELTITRSLDFENKTRFDLIVFAKDSGTPPLTSNISLVILVLPANDNAPLFTQDEFSFQQLENSNFSQIFFATDADNDVLRYSLVEPVFPFLLDTRTGLIRSRQPLDYEDEIFYNLSLQVTDGVFTSHAQVLIYVINENDNAPSFPSNFSVTVSENTELGTELLQVTAVDPDPGISGISYFIDDPIANRYFSVDSVNGSLTLEQMFDFEIVSSVVFLIFAVDGGILQLTGETTISIQITDADDNPPLVISLVSEFLFTEEGAELELGSTIEVIDNDTHPLSETLIRISIPTCILSDEELQMSCENIQLCVDQCGERIEVTVARNYNISLNYIVEQGYHTIILSGLSTPEIYQSILNTLRYINTQPEPLANERMVEITVRDSLLYSEPLLLTISISLLNDNCPIISLSKSTLNFSEGSEPLMVGSEAGLLLQDDDFQLASSINSISRVLLQLNGIESEMEGLEINNTSTLVFTRNLDHPLTLNSDSVQIYTLYGPSDPFTYTTVLARLKYFNRIEEPILTDRSLAIMVYDESNNTIDCISQVQITISVFGTNDNSPIIIIPNSNFEYEEESGILRLGAVSGIYVQDSDHEQDNILTFLTLRLSPVQDGDQEKIELNTSQSFLGIDIIESSHMLILIGPSPLSSFNSLLSTLTYTNSAPEPAYPVLTRILSVNVNDGAFPSSNMISISLQLLNDNLISLSLLLDSFVFVEGTSSLPIGSLTSISLSDEDKDSYVSSIRISLIDYQEPSQEVLMLETPEEIFLSNFSNPIRVDRISTLVEAEDILKSLKYIYSTSDEPLPGLRMISISLEDSGSQEMMATTTILINVTVINNNPPLIQLTNGVLHFTEGHMNNTLNVGTLSGIALSDDDNNAIFPLQSANISLSGDSDMPYESLSLDYDKLVRNDIQILNTSSQVDLFLSGTSNLTNYQSILSSVVYRNERFEPSPTNRTITFVVSDGSFDSNIPSLIIVISLVNDNPLVISCNLSFFYYNENIDSNGILIASLLTLYDGDADHIITSASIRFANYSLSDQIQLNESVNSSFNIVSTRNTILIQGEGSSEEYSKILTTLSYNLVNPEPDLFQQTVVIEVQSILSNVSCLVTVIVIDDNDNVPILDLDRNEPGTDFNTDIIYEAFTSQSVNIAPDSFIMDEDFSAYTHTLEVELNESRPNDRLHISFCPLLNSTPFFYQIGYSRNEFTCDPISNASIKTEFTIAHFSTFRTLTISQPSIRLSNQLFSHILQSLQLLTDPTRPVSPLFTSRISLRAFDGRFYSNSAQSSINLSFTNLQPVLFISPLFTPVLEESTTPSITIFSPDFPPLLSDDSGRLQRVIIMLVNSPDGVDEKLTFNPLESDVIRSTPELMPLTLEGPATTEQFISALTRVFYSNSKLANILLFSPDLSERTVTLQAVDTEEGISNTSSMKISFFANCKNGLNIVKIPSMYSILRLSLCERLQADLEISGEIESSLSPLNGLRVINGSLVLREIQQLKSLAGLENLEFFRSISIIQMPDLVSTSELGRNIASDEMLTIEGISVIGNLELLNVSGFKHIQIVNGPVVIAYNSKLSDLSGLNEIVMIDELYLISNLNLEDINGFTRIQSVTNSIYLNLNSDLLQITGFSSLSSVGGRLSIIGNSQIVSVDGLASLQTANSIVITSNNQLCYIGGDIITNSLFENVSTDNIIMDENLCFQRNCTSVPCLGGGSCKNLPVGGFECTCATGLTGDRCQFENECITMLPCENRATCVDSEQGYTCSCMEGYTGDQCQININDCNDQTCLNKGTCIDMINSYTCECPGRFTGSTCETEILHCTSSPCFNGGACSETTNGYICMCAPGYTGTECELDVNECNYLPCVNGGTCVNMNGSFNCNCSHGFNGSLCEEDIDECLVQPCKDESICINTKGSFVCMCPPEFEGPLCQRIVHPCTFIPCKNGQCIEADSSYECQCNHGYTGQNCDVRIDNCENVACLNGGICMNGPDYYSCNCLPGYFGDNCELSNACISSPCLFEGECFALDSEYACQCLDGFSGTRCQDVESFASKLSVCGLLNIMQLSSATNQTDFLSLNGNQVISSADTICLFSPGIVFSTWLWQEFDNDGVLFSFNTDSDIVLELRSLGSLDQLILRYSHPVVAPDNALSLSSRNPIIFRNVSLADTVWHAILLIISPTAIELHVDGIYCKSEEIPPPEILTTLKGNYYIGGTREEGNFNGLLSNPIVAILDNQNSNISSDLYSCITSCPLENPCQNGGVCSSSTSSILFCQCPDQYEGARCLDKITAFTLISDSSIELQVTEEITIIQLEIRPLTKSGGLLYYSDAIRIRFDADQALVADLFFCAAESVTLYVTYENSLVSDWSDLSIYLNINQSLIIRVDNTSTSFSLPNRLCTSSSGTIYIGSTKNTSPSMSGCVRNLRINNSPLSDNSMPILKSVQYGCAHSTVQLYGYSFISFESLPSAPSFSLSLEISHQLANSRLAYLTRTAFSTELQETFSLKIYEESVLLSYSGNNNISLSTRSAINLDLMWHTIELEFDETSLSISLTVDGSNSVLLLTATQIFDSSKLVLGDELVQTGILDEQVFSGCIRDVVWNSALIDLQQHSEAYHVHFNTCSY</sequence>
<keyword evidence="10 13" id="KW-1015">Disulfide bond</keyword>
<dbReference type="CDD" id="cd00053">
    <property type="entry name" value="EGF"/>
    <property type="match status" value="1"/>
</dbReference>
<dbReference type="InterPro" id="IPR002126">
    <property type="entry name" value="Cadherin-like_dom"/>
</dbReference>
<feature type="domain" description="Laminin G" evidence="15">
    <location>
        <begin position="7141"/>
        <end position="7298"/>
    </location>
</feature>
<feature type="domain" description="Cadherin" evidence="17">
    <location>
        <begin position="1292"/>
        <end position="1404"/>
    </location>
</feature>
<dbReference type="SUPFAM" id="SSF57184">
    <property type="entry name" value="Growth factor receptor domain"/>
    <property type="match status" value="2"/>
</dbReference>
<dbReference type="Pfam" id="PF00008">
    <property type="entry name" value="EGF"/>
    <property type="match status" value="3"/>
</dbReference>
<dbReference type="GO" id="GO:0005886">
    <property type="term" value="C:plasma membrane"/>
    <property type="evidence" value="ECO:0007669"/>
    <property type="project" value="UniProtKB-SubCell"/>
</dbReference>
<dbReference type="Pfam" id="PF13385">
    <property type="entry name" value="Laminin_G_3"/>
    <property type="match status" value="1"/>
</dbReference>
<reference evidence="18 19" key="1">
    <citation type="journal article" date="2023" name="BMC Biol.">
        <title>The compact genome of the sponge Oopsacas minuta (Hexactinellida) is lacking key metazoan core genes.</title>
        <authorList>
            <person name="Santini S."/>
            <person name="Schenkelaars Q."/>
            <person name="Jourda C."/>
            <person name="Duchesne M."/>
            <person name="Belahbib H."/>
            <person name="Rocher C."/>
            <person name="Selva M."/>
            <person name="Riesgo A."/>
            <person name="Vervoort M."/>
            <person name="Leys S.P."/>
            <person name="Kodjabachian L."/>
            <person name="Le Bivic A."/>
            <person name="Borchiellini C."/>
            <person name="Claverie J.M."/>
            <person name="Renard E."/>
        </authorList>
    </citation>
    <scope>NUCLEOTIDE SEQUENCE [LARGE SCALE GENOMIC DNA]</scope>
    <source>
        <strain evidence="18">SPO-2</strain>
    </source>
</reference>
<dbReference type="InterPro" id="IPR018097">
    <property type="entry name" value="EGF_Ca-bd_CS"/>
</dbReference>
<dbReference type="InterPro" id="IPR013032">
    <property type="entry name" value="EGF-like_CS"/>
</dbReference>
<feature type="domain" description="Cadherin" evidence="17">
    <location>
        <begin position="4830"/>
        <end position="4930"/>
    </location>
</feature>
<dbReference type="FunFam" id="2.60.40.60:FF:000116">
    <property type="entry name" value="Dachsous cadherin-related 2"/>
    <property type="match status" value="1"/>
</dbReference>
<feature type="domain" description="Cadherin" evidence="17">
    <location>
        <begin position="2772"/>
        <end position="2875"/>
    </location>
</feature>
<dbReference type="Pfam" id="PF02210">
    <property type="entry name" value="Laminin_G_2"/>
    <property type="match status" value="1"/>
</dbReference>
<dbReference type="SMART" id="SM00282">
    <property type="entry name" value="LamG"/>
    <property type="match status" value="2"/>
</dbReference>
<organism evidence="18 19">
    <name type="scientific">Oopsacas minuta</name>
    <dbReference type="NCBI Taxonomy" id="111878"/>
    <lineage>
        <taxon>Eukaryota</taxon>
        <taxon>Metazoa</taxon>
        <taxon>Porifera</taxon>
        <taxon>Hexactinellida</taxon>
        <taxon>Hexasterophora</taxon>
        <taxon>Lyssacinosida</taxon>
        <taxon>Leucopsacidae</taxon>
        <taxon>Oopsacas</taxon>
    </lineage>
</organism>
<feature type="disulfide bond" evidence="13">
    <location>
        <begin position="6815"/>
        <end position="6824"/>
    </location>
</feature>
<dbReference type="SUPFAM" id="SSF52058">
    <property type="entry name" value="L domain-like"/>
    <property type="match status" value="2"/>
</dbReference>
<dbReference type="SMART" id="SM00181">
    <property type="entry name" value="EGF"/>
    <property type="match status" value="10"/>
</dbReference>
<dbReference type="CDD" id="cd00110">
    <property type="entry name" value="LamG"/>
    <property type="match status" value="1"/>
</dbReference>
<dbReference type="GO" id="GO:0005509">
    <property type="term" value="F:calcium ion binding"/>
    <property type="evidence" value="ECO:0007669"/>
    <property type="project" value="UniProtKB-UniRule"/>
</dbReference>
<dbReference type="InterPro" id="IPR048287">
    <property type="entry name" value="TSPN-like_N"/>
</dbReference>
<feature type="disulfide bond" evidence="13">
    <location>
        <begin position="6702"/>
        <end position="6711"/>
    </location>
</feature>
<dbReference type="Gene3D" id="2.60.40.60">
    <property type="entry name" value="Cadherins"/>
    <property type="match status" value="26"/>
</dbReference>
<dbReference type="Pfam" id="PF07645">
    <property type="entry name" value="EGF_CA"/>
    <property type="match status" value="2"/>
</dbReference>
<dbReference type="EMBL" id="JAKMXF010000310">
    <property type="protein sequence ID" value="KAI6650765.1"/>
    <property type="molecule type" value="Genomic_DNA"/>
</dbReference>
<dbReference type="InterPro" id="IPR049883">
    <property type="entry name" value="NOTCH1_EGF-like"/>
</dbReference>
<proteinExistence type="predicted"/>
<dbReference type="PROSITE" id="PS00232">
    <property type="entry name" value="CADHERIN_1"/>
    <property type="match status" value="12"/>
</dbReference>
<feature type="domain" description="Cadherin" evidence="17">
    <location>
        <begin position="757"/>
        <end position="857"/>
    </location>
</feature>
<evidence type="ECO:0000256" key="11">
    <source>
        <dbReference type="ARBA" id="ARBA00023180"/>
    </source>
</evidence>
<keyword evidence="19" id="KW-1185">Reference proteome</keyword>
<dbReference type="SMART" id="SM00210">
    <property type="entry name" value="TSPN"/>
    <property type="match status" value="1"/>
</dbReference>
<feature type="domain" description="Cadherin" evidence="17">
    <location>
        <begin position="5024"/>
        <end position="5127"/>
    </location>
</feature>
<dbReference type="SUPFAM" id="SSF49899">
    <property type="entry name" value="Concanavalin A-like lectins/glucanases"/>
    <property type="match status" value="4"/>
</dbReference>
<dbReference type="GO" id="GO:0048863">
    <property type="term" value="P:stem cell differentiation"/>
    <property type="evidence" value="ECO:0007669"/>
    <property type="project" value="UniProtKB-ARBA"/>
</dbReference>
<dbReference type="SMART" id="SM00179">
    <property type="entry name" value="EGF_CA"/>
    <property type="match status" value="9"/>
</dbReference>
<dbReference type="FunFam" id="2.60.40.60:FF:000081">
    <property type="entry name" value="protocadherin Fat 4"/>
    <property type="match status" value="1"/>
</dbReference>
<dbReference type="Gene3D" id="2.10.25.10">
    <property type="entry name" value="Laminin"/>
    <property type="match status" value="10"/>
</dbReference>
<dbReference type="PROSITE" id="PS50026">
    <property type="entry name" value="EGF_3"/>
    <property type="match status" value="10"/>
</dbReference>
<evidence type="ECO:0000256" key="14">
    <source>
        <dbReference type="PROSITE-ProRule" id="PRU00122"/>
    </source>
</evidence>
<accession>A0AAV7JQY9</accession>
<dbReference type="Pfam" id="PF12661">
    <property type="entry name" value="hEGF"/>
    <property type="match status" value="1"/>
</dbReference>
<feature type="domain" description="Cadherin" evidence="17">
    <location>
        <begin position="4720"/>
        <end position="4825"/>
    </location>
</feature>
<evidence type="ECO:0000313" key="18">
    <source>
        <dbReference type="EMBL" id="KAI6650765.1"/>
    </source>
</evidence>
<keyword evidence="3" id="KW-0812">Transmembrane</keyword>
<dbReference type="InterPro" id="IPR015919">
    <property type="entry name" value="Cadherin-like_sf"/>
</dbReference>
<comment type="caution">
    <text evidence="13">Lacks conserved residue(s) required for the propagation of feature annotation.</text>
</comment>
<evidence type="ECO:0000259" key="15">
    <source>
        <dbReference type="PROSITE" id="PS50025"/>
    </source>
</evidence>
<dbReference type="GO" id="GO:0035282">
    <property type="term" value="P:segmentation"/>
    <property type="evidence" value="ECO:0007669"/>
    <property type="project" value="UniProtKB-ARBA"/>
</dbReference>
<feature type="disulfide bond" evidence="13">
    <location>
        <begin position="7128"/>
        <end position="7137"/>
    </location>
</feature>
<evidence type="ECO:0000256" key="8">
    <source>
        <dbReference type="ARBA" id="ARBA00022989"/>
    </source>
</evidence>
<dbReference type="PANTHER" id="PTHR24026">
    <property type="entry name" value="FAT ATYPICAL CADHERIN-RELATED"/>
    <property type="match status" value="1"/>
</dbReference>
<dbReference type="Gene3D" id="2.60.120.200">
    <property type="match status" value="4"/>
</dbReference>
<feature type="domain" description="Cadherin" evidence="17">
    <location>
        <begin position="3086"/>
        <end position="3187"/>
    </location>
</feature>
<evidence type="ECO:0000256" key="6">
    <source>
        <dbReference type="ARBA" id="ARBA00022837"/>
    </source>
</evidence>
<feature type="domain" description="EGF-like" evidence="16">
    <location>
        <begin position="6714"/>
        <end position="6750"/>
    </location>
</feature>
<feature type="domain" description="Cadherin" evidence="17">
    <location>
        <begin position="3188"/>
        <end position="3292"/>
    </location>
</feature>
<dbReference type="GO" id="GO:0007163">
    <property type="term" value="P:establishment or maintenance of cell polarity"/>
    <property type="evidence" value="ECO:0007669"/>
    <property type="project" value="UniProtKB-ARBA"/>
</dbReference>
<feature type="domain" description="EGF-like" evidence="16">
    <location>
        <begin position="6638"/>
        <end position="6674"/>
    </location>
</feature>
<evidence type="ECO:0000256" key="1">
    <source>
        <dbReference type="ARBA" id="ARBA00004370"/>
    </source>
</evidence>
<comment type="subcellular location">
    <subcellularLocation>
        <location evidence="1">Membrane</location>
    </subcellularLocation>
</comment>
<feature type="domain" description="EGF-like" evidence="16">
    <location>
        <begin position="7101"/>
        <end position="7138"/>
    </location>
</feature>
<feature type="domain" description="Cadherin" evidence="17">
    <location>
        <begin position="541"/>
        <end position="653"/>
    </location>
</feature>
<feature type="domain" description="Cadherin" evidence="17">
    <location>
        <begin position="4475"/>
        <end position="4615"/>
    </location>
</feature>
<protein>
    <submittedName>
        <fullName evidence="18">Protocadherin Fat 4-like</fullName>
    </submittedName>
</protein>
<feature type="domain" description="EGF-like" evidence="16">
    <location>
        <begin position="6752"/>
        <end position="6788"/>
    </location>
</feature>
<evidence type="ECO:0000256" key="2">
    <source>
        <dbReference type="ARBA" id="ARBA00022536"/>
    </source>
</evidence>
<evidence type="ECO:0000259" key="17">
    <source>
        <dbReference type="PROSITE" id="PS50268"/>
    </source>
</evidence>
<dbReference type="Proteomes" id="UP001165289">
    <property type="component" value="Unassembled WGS sequence"/>
</dbReference>
<dbReference type="FunFam" id="2.60.40.60:FF:000092">
    <property type="entry name" value="Protocadherin 8"/>
    <property type="match status" value="3"/>
</dbReference>
<dbReference type="InterPro" id="IPR000152">
    <property type="entry name" value="EGF-type_Asp/Asn_hydroxyl_site"/>
</dbReference>
<keyword evidence="7" id="KW-0130">Cell adhesion</keyword>
<feature type="domain" description="EGF-like" evidence="16">
    <location>
        <begin position="6790"/>
        <end position="6825"/>
    </location>
</feature>
<feature type="domain" description="Cadherin" evidence="17">
    <location>
        <begin position="654"/>
        <end position="756"/>
    </location>
</feature>
<feature type="domain" description="Cadherin" evidence="17">
    <location>
        <begin position="1405"/>
        <end position="1520"/>
    </location>
</feature>
<dbReference type="FunFam" id="2.10.25.10:FF:000012">
    <property type="entry name" value="Delta-like protein"/>
    <property type="match status" value="1"/>
</dbReference>
<dbReference type="PROSITE" id="PS00010">
    <property type="entry name" value="ASX_HYDROXYL"/>
    <property type="match status" value="5"/>
</dbReference>
<feature type="disulfide bond" evidence="13">
    <location>
        <begin position="6626"/>
        <end position="6635"/>
    </location>
</feature>
<dbReference type="GO" id="GO:0048646">
    <property type="term" value="P:anatomical structure formation involved in morphogenesis"/>
    <property type="evidence" value="ECO:0007669"/>
    <property type="project" value="UniProtKB-ARBA"/>
</dbReference>
<dbReference type="InterPro" id="IPR013320">
    <property type="entry name" value="ConA-like_dom_sf"/>
</dbReference>
<dbReference type="InterPro" id="IPR020894">
    <property type="entry name" value="Cadherin_CS"/>
</dbReference>
<evidence type="ECO:0000256" key="4">
    <source>
        <dbReference type="ARBA" id="ARBA00022729"/>
    </source>
</evidence>
<feature type="disulfide bond" evidence="13">
    <location>
        <begin position="6890"/>
        <end position="6899"/>
    </location>
</feature>
<feature type="domain" description="EGF-like" evidence="16">
    <location>
        <begin position="6864"/>
        <end position="6900"/>
    </location>
</feature>
<feature type="domain" description="Cadherin" evidence="17">
    <location>
        <begin position="858"/>
        <end position="984"/>
    </location>
</feature>
<evidence type="ECO:0000256" key="9">
    <source>
        <dbReference type="ARBA" id="ARBA00023136"/>
    </source>
</evidence>
<dbReference type="PANTHER" id="PTHR24026:SF126">
    <property type="entry name" value="PROTOCADHERIN FAT 4"/>
    <property type="match status" value="1"/>
</dbReference>
<evidence type="ECO:0000256" key="12">
    <source>
        <dbReference type="PROSITE-ProRule" id="PRU00043"/>
    </source>
</evidence>
<dbReference type="InterPro" id="IPR036941">
    <property type="entry name" value="Rcpt_L-dom_sf"/>
</dbReference>
<feature type="domain" description="Laminin G" evidence="15">
    <location>
        <begin position="7300"/>
        <end position="7471"/>
    </location>
</feature>
<dbReference type="GO" id="GO:0048729">
    <property type="term" value="P:tissue morphogenesis"/>
    <property type="evidence" value="ECO:0007669"/>
    <property type="project" value="UniProtKB-ARBA"/>
</dbReference>
<dbReference type="SMART" id="SM00112">
    <property type="entry name" value="CA"/>
    <property type="match status" value="26"/>
</dbReference>
<dbReference type="FunFam" id="2.60.40.60:FF:000104">
    <property type="entry name" value="cadherin-23 isoform X1"/>
    <property type="match status" value="1"/>
</dbReference>
<dbReference type="PRINTS" id="PR00205">
    <property type="entry name" value="CADHERIN"/>
</dbReference>
<feature type="domain" description="Cadherin" evidence="17">
    <location>
        <begin position="3295"/>
        <end position="3394"/>
    </location>
</feature>
<keyword evidence="9" id="KW-0472">Membrane</keyword>
<gene>
    <name evidence="18" type="ORF">LOD99_7816</name>
</gene>
<dbReference type="InterPro" id="IPR001791">
    <property type="entry name" value="Laminin_G"/>
</dbReference>
<dbReference type="GO" id="GO:0009952">
    <property type="term" value="P:anterior/posterior pattern specification"/>
    <property type="evidence" value="ECO:0007669"/>
    <property type="project" value="UniProtKB-ARBA"/>
</dbReference>
<keyword evidence="2 13" id="KW-0245">EGF-like domain</keyword>
<evidence type="ECO:0000256" key="10">
    <source>
        <dbReference type="ARBA" id="ARBA00023157"/>
    </source>
</evidence>
<dbReference type="PROSITE" id="PS50268">
    <property type="entry name" value="CADHERIN_2"/>
    <property type="match status" value="27"/>
</dbReference>
<evidence type="ECO:0000259" key="16">
    <source>
        <dbReference type="PROSITE" id="PS50026"/>
    </source>
</evidence>
<feature type="domain" description="EGF-like" evidence="16">
    <location>
        <begin position="6599"/>
        <end position="6636"/>
    </location>
</feature>
<feature type="disulfide bond" evidence="13">
    <location>
        <begin position="6664"/>
        <end position="6673"/>
    </location>
</feature>
<feature type="domain" description="EGF-like" evidence="16">
    <location>
        <begin position="6676"/>
        <end position="6712"/>
    </location>
</feature>
<feature type="domain" description="Cadherin" evidence="17">
    <location>
        <begin position="4616"/>
        <end position="4719"/>
    </location>
</feature>
<dbReference type="Gene3D" id="3.80.20.20">
    <property type="entry name" value="Receptor L-domain"/>
    <property type="match status" value="1"/>
</dbReference>
<dbReference type="CDD" id="cd00054">
    <property type="entry name" value="EGF_CA"/>
    <property type="match status" value="9"/>
</dbReference>
<dbReference type="FunFam" id="2.10.25.10:FF:000173">
    <property type="entry name" value="Neurogenic locus notch protein 2"/>
    <property type="match status" value="1"/>
</dbReference>
<dbReference type="GO" id="GO:0007156">
    <property type="term" value="P:homophilic cell adhesion via plasma membrane adhesion molecules"/>
    <property type="evidence" value="ECO:0007669"/>
    <property type="project" value="InterPro"/>
</dbReference>
<feature type="disulfide bond" evidence="13">
    <location>
        <begin position="6740"/>
        <end position="6749"/>
    </location>
</feature>
<keyword evidence="6 12" id="KW-0106">Calcium</keyword>
<feature type="disulfide bond" evidence="13">
    <location>
        <begin position="6778"/>
        <end position="6787"/>
    </location>
</feature>
<evidence type="ECO:0000256" key="13">
    <source>
        <dbReference type="PROSITE-ProRule" id="PRU00076"/>
    </source>
</evidence>
<evidence type="ECO:0000256" key="7">
    <source>
        <dbReference type="ARBA" id="ARBA00022889"/>
    </source>
</evidence>
<feature type="domain" description="Cadherin" evidence="17">
    <location>
        <begin position="1087"/>
        <end position="1188"/>
    </location>
</feature>
<evidence type="ECO:0000256" key="3">
    <source>
        <dbReference type="ARBA" id="ARBA00022692"/>
    </source>
</evidence>
<keyword evidence="4" id="KW-0732">Signal</keyword>
<dbReference type="PROSITE" id="PS00022">
    <property type="entry name" value="EGF_1"/>
    <property type="match status" value="10"/>
</dbReference>
<dbReference type="SUPFAM" id="SSF49313">
    <property type="entry name" value="Cadherin-like"/>
    <property type="match status" value="26"/>
</dbReference>
<dbReference type="Pfam" id="PF00028">
    <property type="entry name" value="Cadherin"/>
    <property type="match status" value="19"/>
</dbReference>
<dbReference type="InterPro" id="IPR001881">
    <property type="entry name" value="EGF-like_Ca-bd_dom"/>
</dbReference>
<feature type="domain" description="Cadherin" evidence="17">
    <location>
        <begin position="437"/>
        <end position="540"/>
    </location>
</feature>
<feature type="domain" description="Cadherin" evidence="17">
    <location>
        <begin position="2876"/>
        <end position="2981"/>
    </location>
</feature>
<feature type="domain" description="Cadherin" evidence="17">
    <location>
        <begin position="3941"/>
        <end position="4041"/>
    </location>
</feature>
<dbReference type="FunFam" id="2.10.25.10:FF:000031">
    <property type="entry name" value="neurogenic locus notch homolog protein 3"/>
    <property type="match status" value="1"/>
</dbReference>
<feature type="disulfide bond" evidence="14">
    <location>
        <begin position="7444"/>
        <end position="7471"/>
    </location>
</feature>
<keyword evidence="5" id="KW-0677">Repeat</keyword>
<dbReference type="InterPro" id="IPR009030">
    <property type="entry name" value="Growth_fac_rcpt_cys_sf"/>
</dbReference>
<comment type="caution">
    <text evidence="18">The sequence shown here is derived from an EMBL/GenBank/DDBJ whole genome shotgun (WGS) entry which is preliminary data.</text>
</comment>
<keyword evidence="11" id="KW-0325">Glycoprotein</keyword>
<feature type="domain" description="Cadherin" evidence="17">
    <location>
        <begin position="2982"/>
        <end position="3085"/>
    </location>
</feature>
<dbReference type="CDD" id="cd11304">
    <property type="entry name" value="Cadherin_repeat"/>
    <property type="match status" value="25"/>
</dbReference>
<dbReference type="InterPro" id="IPR000742">
    <property type="entry name" value="EGF"/>
</dbReference>
<feature type="domain" description="Cadherin" evidence="17">
    <location>
        <begin position="985"/>
        <end position="1086"/>
    </location>
</feature>
<keyword evidence="8" id="KW-1133">Transmembrane helix</keyword>
<dbReference type="FunFam" id="2.60.40.60:FF:000020">
    <property type="entry name" value="Dachsous cadherin-related 1b"/>
    <property type="match status" value="7"/>
</dbReference>
<feature type="domain" description="Cadherin" evidence="17">
    <location>
        <begin position="3836"/>
        <end position="3940"/>
    </location>
</feature>
<dbReference type="GO" id="GO:0048731">
    <property type="term" value="P:system development"/>
    <property type="evidence" value="ECO:0007669"/>
    <property type="project" value="UniProtKB-ARBA"/>
</dbReference>
<dbReference type="PROSITE" id="PS01186">
    <property type="entry name" value="EGF_2"/>
    <property type="match status" value="6"/>
</dbReference>
<evidence type="ECO:0000256" key="5">
    <source>
        <dbReference type="ARBA" id="ARBA00022737"/>
    </source>
</evidence>
<feature type="disulfide bond" evidence="13">
    <location>
        <begin position="6794"/>
        <end position="6804"/>
    </location>
</feature>
<feature type="domain" description="Cadherin" evidence="17">
    <location>
        <begin position="1628"/>
        <end position="1729"/>
    </location>
</feature>
<feature type="domain" description="EGF-like" evidence="16">
    <location>
        <begin position="6561"/>
        <end position="6598"/>
    </location>
</feature>
<feature type="disulfide bond" evidence="13">
    <location>
        <begin position="6853"/>
        <end position="6862"/>
    </location>
</feature>
<evidence type="ECO:0000313" key="19">
    <source>
        <dbReference type="Proteomes" id="UP001165289"/>
    </source>
</evidence>
<feature type="domain" description="Cadherin" evidence="17">
    <location>
        <begin position="1521"/>
        <end position="1626"/>
    </location>
</feature>
<name>A0AAV7JQY9_9METZ</name>
<dbReference type="PROSITE" id="PS01187">
    <property type="entry name" value="EGF_CA"/>
    <property type="match status" value="1"/>
</dbReference>
<feature type="domain" description="Cadherin" evidence="17">
    <location>
        <begin position="1189"/>
        <end position="1291"/>
    </location>
</feature>
<dbReference type="SUPFAM" id="SSF57196">
    <property type="entry name" value="EGF/Laminin"/>
    <property type="match status" value="3"/>
</dbReference>
<dbReference type="PROSITE" id="PS50025">
    <property type="entry name" value="LAM_G_DOMAIN"/>
    <property type="match status" value="2"/>
</dbReference>
<feature type="domain" description="Cadherin" evidence="17">
    <location>
        <begin position="4931"/>
        <end position="5024"/>
    </location>
</feature>
<dbReference type="GO" id="GO:0019904">
    <property type="term" value="F:protein domain specific binding"/>
    <property type="evidence" value="ECO:0007669"/>
    <property type="project" value="UniProtKB-ARBA"/>
</dbReference>
<feature type="domain" description="Cadherin" evidence="17">
    <location>
        <begin position="2664"/>
        <end position="2770"/>
    </location>
</feature>
<dbReference type="FunFam" id="2.10.25.10:FF:000122">
    <property type="entry name" value="Protein crumbs homolog 2"/>
    <property type="match status" value="1"/>
</dbReference>
<feature type="disulfide bond" evidence="13">
    <location>
        <begin position="6588"/>
        <end position="6597"/>
    </location>
</feature>
<feature type="domain" description="EGF-like" evidence="16">
    <location>
        <begin position="6827"/>
        <end position="6863"/>
    </location>
</feature>